<comment type="caution">
    <text evidence="2">The sequence shown here is derived from an EMBL/GenBank/DDBJ whole genome shotgun (WGS) entry which is preliminary data.</text>
</comment>
<feature type="compositionally biased region" description="Polar residues" evidence="1">
    <location>
        <begin position="106"/>
        <end position="124"/>
    </location>
</feature>
<dbReference type="AlphaFoldDB" id="A0ABD3A809"/>
<dbReference type="EMBL" id="JBJUIK010000005">
    <property type="protein sequence ID" value="KAL3526991.1"/>
    <property type="molecule type" value="Genomic_DNA"/>
</dbReference>
<evidence type="ECO:0000313" key="3">
    <source>
        <dbReference type="Proteomes" id="UP001630127"/>
    </source>
</evidence>
<organism evidence="2 3">
    <name type="scientific">Cinchona calisaya</name>
    <dbReference type="NCBI Taxonomy" id="153742"/>
    <lineage>
        <taxon>Eukaryota</taxon>
        <taxon>Viridiplantae</taxon>
        <taxon>Streptophyta</taxon>
        <taxon>Embryophyta</taxon>
        <taxon>Tracheophyta</taxon>
        <taxon>Spermatophyta</taxon>
        <taxon>Magnoliopsida</taxon>
        <taxon>eudicotyledons</taxon>
        <taxon>Gunneridae</taxon>
        <taxon>Pentapetalae</taxon>
        <taxon>asterids</taxon>
        <taxon>lamiids</taxon>
        <taxon>Gentianales</taxon>
        <taxon>Rubiaceae</taxon>
        <taxon>Cinchonoideae</taxon>
        <taxon>Cinchoneae</taxon>
        <taxon>Cinchona</taxon>
    </lineage>
</organism>
<proteinExistence type="predicted"/>
<feature type="region of interest" description="Disordered" evidence="1">
    <location>
        <begin position="84"/>
        <end position="146"/>
    </location>
</feature>
<feature type="compositionally biased region" description="Low complexity" evidence="1">
    <location>
        <begin position="93"/>
        <end position="105"/>
    </location>
</feature>
<keyword evidence="3" id="KW-1185">Reference proteome</keyword>
<name>A0ABD3A809_9GENT</name>
<dbReference type="Proteomes" id="UP001630127">
    <property type="component" value="Unassembled WGS sequence"/>
</dbReference>
<evidence type="ECO:0000313" key="2">
    <source>
        <dbReference type="EMBL" id="KAL3526991.1"/>
    </source>
</evidence>
<protein>
    <submittedName>
        <fullName evidence="2">Uncharacterized protein</fullName>
    </submittedName>
</protein>
<sequence length="223" mass="25053">MAETLAEVMKRFSLSSENMAEADLDNRDLEKGIEACHKSLVRKVVGEKKINFMGIRNFANQTEIEAGDSQYGYWLKGSVGKSKSFTQRTTTGQNPQNPQSQDSSNKYNTHLTDNSITKSSSQSQTRKENSLEGSEPLTQKTQSVLKSNHKTIRTENGSEPEAANLIEDLPSLRQEKNIPQYDLKMSLNQINESRPTAVQGNKNIPGLVHNEKMELIIEKHEDQ</sequence>
<evidence type="ECO:0000256" key="1">
    <source>
        <dbReference type="SAM" id="MobiDB-lite"/>
    </source>
</evidence>
<accession>A0ABD3A809</accession>
<reference evidence="2 3" key="1">
    <citation type="submission" date="2024-11" db="EMBL/GenBank/DDBJ databases">
        <title>A near-complete genome assembly of Cinchona calisaya.</title>
        <authorList>
            <person name="Lian D.C."/>
            <person name="Zhao X.W."/>
            <person name="Wei L."/>
        </authorList>
    </citation>
    <scope>NUCLEOTIDE SEQUENCE [LARGE SCALE GENOMIC DNA]</scope>
    <source>
        <tissue evidence="2">Nenye</tissue>
    </source>
</reference>
<feature type="compositionally biased region" description="Polar residues" evidence="1">
    <location>
        <begin position="136"/>
        <end position="146"/>
    </location>
</feature>
<gene>
    <name evidence="2" type="ORF">ACH5RR_011647</name>
</gene>